<dbReference type="Ensembl" id="ENSNFUT00015029377.1">
    <property type="protein sequence ID" value="ENSNFUP00015028115.1"/>
    <property type="gene ID" value="ENSNFUG00015013565.1"/>
</dbReference>
<protein>
    <submittedName>
        <fullName evidence="7">Solute carrier family 45 member 2</fullName>
    </submittedName>
</protein>
<feature type="transmembrane region" description="Helical" evidence="6">
    <location>
        <begin position="337"/>
        <end position="365"/>
    </location>
</feature>
<dbReference type="AlphaFoldDB" id="A0A8C6NVE7"/>
<reference evidence="7" key="2">
    <citation type="submission" date="2025-09" db="UniProtKB">
        <authorList>
            <consortium name="Ensembl"/>
        </authorList>
    </citation>
    <scope>IDENTIFICATION</scope>
</reference>
<gene>
    <name evidence="7" type="primary">SLC45A2</name>
</gene>
<dbReference type="GeneTree" id="ENSGT00950000182914"/>
<evidence type="ECO:0000256" key="5">
    <source>
        <dbReference type="ARBA" id="ARBA00023136"/>
    </source>
</evidence>
<evidence type="ECO:0000256" key="2">
    <source>
        <dbReference type="ARBA" id="ARBA00022448"/>
    </source>
</evidence>
<keyword evidence="8" id="KW-1185">Reference proteome</keyword>
<feature type="transmembrane region" description="Helical" evidence="6">
    <location>
        <begin position="214"/>
        <end position="234"/>
    </location>
</feature>
<evidence type="ECO:0000313" key="7">
    <source>
        <dbReference type="Ensembl" id="ENSNFUP00015028115.1"/>
    </source>
</evidence>
<feature type="transmembrane region" description="Helical" evidence="6">
    <location>
        <begin position="136"/>
        <end position="156"/>
    </location>
</feature>
<keyword evidence="4 6" id="KW-1133">Transmembrane helix</keyword>
<accession>A0A8C6NVE7</accession>
<keyword evidence="5 6" id="KW-0472">Membrane</keyword>
<evidence type="ECO:0000256" key="3">
    <source>
        <dbReference type="ARBA" id="ARBA00022692"/>
    </source>
</evidence>
<dbReference type="InterPro" id="IPR036259">
    <property type="entry name" value="MFS_trans_sf"/>
</dbReference>
<feature type="transmembrane region" description="Helical" evidence="6">
    <location>
        <begin position="102"/>
        <end position="124"/>
    </location>
</feature>
<keyword evidence="2" id="KW-0813">Transport</keyword>
<feature type="transmembrane region" description="Helical" evidence="6">
    <location>
        <begin position="65"/>
        <end position="81"/>
    </location>
</feature>
<dbReference type="Pfam" id="PF13347">
    <property type="entry name" value="MFS_2"/>
    <property type="match status" value="1"/>
</dbReference>
<evidence type="ECO:0000256" key="4">
    <source>
        <dbReference type="ARBA" id="ARBA00022989"/>
    </source>
</evidence>
<organism evidence="7 8">
    <name type="scientific">Nothobranchius furzeri</name>
    <name type="common">Turquoise killifish</name>
    <dbReference type="NCBI Taxonomy" id="105023"/>
    <lineage>
        <taxon>Eukaryota</taxon>
        <taxon>Metazoa</taxon>
        <taxon>Chordata</taxon>
        <taxon>Craniata</taxon>
        <taxon>Vertebrata</taxon>
        <taxon>Euteleostomi</taxon>
        <taxon>Actinopterygii</taxon>
        <taxon>Neopterygii</taxon>
        <taxon>Teleostei</taxon>
        <taxon>Neoteleostei</taxon>
        <taxon>Acanthomorphata</taxon>
        <taxon>Ovalentaria</taxon>
        <taxon>Atherinomorphae</taxon>
        <taxon>Cyprinodontiformes</taxon>
        <taxon>Nothobranchiidae</taxon>
        <taxon>Nothobranchius</taxon>
    </lineage>
</organism>
<comment type="subcellular location">
    <subcellularLocation>
        <location evidence="1">Membrane</location>
        <topology evidence="1">Multi-pass membrane protein</topology>
    </subcellularLocation>
</comment>
<dbReference type="PANTHER" id="PTHR19432:SF34">
    <property type="entry name" value="MEMBRANE-ASSOCIATED TRANSPORTER PROTEIN"/>
    <property type="match status" value="1"/>
</dbReference>
<evidence type="ECO:0000256" key="1">
    <source>
        <dbReference type="ARBA" id="ARBA00004141"/>
    </source>
</evidence>
<feature type="transmembrane region" description="Helical" evidence="6">
    <location>
        <begin position="177"/>
        <end position="194"/>
    </location>
</feature>
<evidence type="ECO:0000313" key="8">
    <source>
        <dbReference type="Proteomes" id="UP000694548"/>
    </source>
</evidence>
<dbReference type="PANTHER" id="PTHR19432">
    <property type="entry name" value="SUGAR TRANSPORTER"/>
    <property type="match status" value="1"/>
</dbReference>
<feature type="transmembrane region" description="Helical" evidence="6">
    <location>
        <begin position="292"/>
        <end position="317"/>
    </location>
</feature>
<dbReference type="FunFam" id="1.20.1250.20:FF:000288">
    <property type="entry name" value="Solute carrier family 45, member 2"/>
    <property type="match status" value="1"/>
</dbReference>
<reference evidence="7" key="1">
    <citation type="submission" date="2025-08" db="UniProtKB">
        <authorList>
            <consortium name="Ensembl"/>
        </authorList>
    </citation>
    <scope>IDENTIFICATION</scope>
</reference>
<feature type="transmembrane region" description="Helical" evidence="6">
    <location>
        <begin position="386"/>
        <end position="407"/>
    </location>
</feature>
<evidence type="ECO:0000256" key="6">
    <source>
        <dbReference type="SAM" id="Phobius"/>
    </source>
</evidence>
<dbReference type="Gene3D" id="1.20.1250.20">
    <property type="entry name" value="MFS general substrate transporter like domains"/>
    <property type="match status" value="1"/>
</dbReference>
<dbReference type="SUPFAM" id="SSF103473">
    <property type="entry name" value="MFS general substrate transporter"/>
    <property type="match status" value="1"/>
</dbReference>
<name>A0A8C6NVE7_NOTFU</name>
<dbReference type="CDD" id="cd17313">
    <property type="entry name" value="MFS_SLC45_SUC"/>
    <property type="match status" value="1"/>
</dbReference>
<dbReference type="GO" id="GO:0016020">
    <property type="term" value="C:membrane"/>
    <property type="evidence" value="ECO:0007669"/>
    <property type="project" value="UniProtKB-SubCell"/>
</dbReference>
<feature type="transmembrane region" description="Helical" evidence="6">
    <location>
        <begin position="413"/>
        <end position="435"/>
    </location>
</feature>
<dbReference type="Proteomes" id="UP000694548">
    <property type="component" value="Unassembled WGS sequence"/>
</dbReference>
<sequence length="439" mass="48492">ETFLHGWAGHHQTEENGVFGVVEPPRRSRGRLVLHSLVMFGREFCYAVEAAFVTPVLLSVGLPRSLYSLVWLISPILGFLLQPIIGSASDYCRSQWGRRRPYILVLGILMLLGISMFLNGDAVISVLVRDRSLKSIWAIVVVMFGVVLFDFAADFIDGPIKAYLFDVCSHQDKERGLHYHALFTGLGGACGYLVGAMDWGHSVMGRLLGSEYQVIYFFSAITWGFFLTVHLFSIPEKPLDRDPSAADSSSASALRLLGSQSNGYGALSKEPTSPVMTFRSLMKAIISMPSHYRYLCISHLLGWTAFLCNMLFFTDFMGQVLICLKDRSSFLCWKMCILNAVFTAFYSLYLSSLVFNNHYCSLLCLQEQLKPRGSNKISRGTGMDCAALTCMVQLAQILVGAGLGALVNVAGSVIVVVLSASAMSLIGCIFIAFFIRYVE</sequence>
<dbReference type="GO" id="GO:0008506">
    <property type="term" value="F:sucrose:proton symporter activity"/>
    <property type="evidence" value="ECO:0007669"/>
    <property type="project" value="TreeGrafter"/>
</dbReference>
<proteinExistence type="predicted"/>
<keyword evidence="3 6" id="KW-0812">Transmembrane</keyword>